<accession>A0AAD4BHQ1</accession>
<protein>
    <submittedName>
        <fullName evidence="1">Uncharacterized protein</fullName>
    </submittedName>
</protein>
<sequence>MLIEVPLTDIVHRLGPIACPPTQPTPVTSPIASHSAFARRLSLLQTVPLADIVNCPVASHSSVPLLVPPTQPTAITSPVASHSASVHRSSLLQTAIILAMPRHRHGRKVAGS</sequence>
<dbReference type="Proteomes" id="UP001194468">
    <property type="component" value="Unassembled WGS sequence"/>
</dbReference>
<proteinExistence type="predicted"/>
<evidence type="ECO:0000313" key="1">
    <source>
        <dbReference type="EMBL" id="KAF8430587.1"/>
    </source>
</evidence>
<name>A0AAD4BHQ1_BOLED</name>
<keyword evidence="2" id="KW-1185">Reference proteome</keyword>
<gene>
    <name evidence="1" type="ORF">L210DRAFT_3562027</name>
</gene>
<reference evidence="1" key="2">
    <citation type="journal article" date="2020" name="Nat. Commun.">
        <title>Large-scale genome sequencing of mycorrhizal fungi provides insights into the early evolution of symbiotic traits.</title>
        <authorList>
            <person name="Miyauchi S."/>
            <person name="Kiss E."/>
            <person name="Kuo A."/>
            <person name="Drula E."/>
            <person name="Kohler A."/>
            <person name="Sanchez-Garcia M."/>
            <person name="Morin E."/>
            <person name="Andreopoulos B."/>
            <person name="Barry K.W."/>
            <person name="Bonito G."/>
            <person name="Buee M."/>
            <person name="Carver A."/>
            <person name="Chen C."/>
            <person name="Cichocki N."/>
            <person name="Clum A."/>
            <person name="Culley D."/>
            <person name="Crous P.W."/>
            <person name="Fauchery L."/>
            <person name="Girlanda M."/>
            <person name="Hayes R.D."/>
            <person name="Keri Z."/>
            <person name="LaButti K."/>
            <person name="Lipzen A."/>
            <person name="Lombard V."/>
            <person name="Magnuson J."/>
            <person name="Maillard F."/>
            <person name="Murat C."/>
            <person name="Nolan M."/>
            <person name="Ohm R.A."/>
            <person name="Pangilinan J."/>
            <person name="Pereira M.F."/>
            <person name="Perotto S."/>
            <person name="Peter M."/>
            <person name="Pfister S."/>
            <person name="Riley R."/>
            <person name="Sitrit Y."/>
            <person name="Stielow J.B."/>
            <person name="Szollosi G."/>
            <person name="Zifcakova L."/>
            <person name="Stursova M."/>
            <person name="Spatafora J.W."/>
            <person name="Tedersoo L."/>
            <person name="Vaario L.M."/>
            <person name="Yamada A."/>
            <person name="Yan M."/>
            <person name="Wang P."/>
            <person name="Xu J."/>
            <person name="Bruns T."/>
            <person name="Baldrian P."/>
            <person name="Vilgalys R."/>
            <person name="Dunand C."/>
            <person name="Henrissat B."/>
            <person name="Grigoriev I.V."/>
            <person name="Hibbett D."/>
            <person name="Nagy L.G."/>
            <person name="Martin F.M."/>
        </authorList>
    </citation>
    <scope>NUCLEOTIDE SEQUENCE</scope>
    <source>
        <strain evidence="1">BED1</strain>
    </source>
</reference>
<dbReference type="EMBL" id="WHUW01000060">
    <property type="protein sequence ID" value="KAF8430587.1"/>
    <property type="molecule type" value="Genomic_DNA"/>
</dbReference>
<evidence type="ECO:0000313" key="2">
    <source>
        <dbReference type="Proteomes" id="UP001194468"/>
    </source>
</evidence>
<comment type="caution">
    <text evidence="1">The sequence shown here is derived from an EMBL/GenBank/DDBJ whole genome shotgun (WGS) entry which is preliminary data.</text>
</comment>
<dbReference type="AlphaFoldDB" id="A0AAD4BHQ1"/>
<reference evidence="1" key="1">
    <citation type="submission" date="2019-10" db="EMBL/GenBank/DDBJ databases">
        <authorList>
            <consortium name="DOE Joint Genome Institute"/>
            <person name="Kuo A."/>
            <person name="Miyauchi S."/>
            <person name="Kiss E."/>
            <person name="Drula E."/>
            <person name="Kohler A."/>
            <person name="Sanchez-Garcia M."/>
            <person name="Andreopoulos B."/>
            <person name="Barry K.W."/>
            <person name="Bonito G."/>
            <person name="Buee M."/>
            <person name="Carver A."/>
            <person name="Chen C."/>
            <person name="Cichocki N."/>
            <person name="Clum A."/>
            <person name="Culley D."/>
            <person name="Crous P.W."/>
            <person name="Fauchery L."/>
            <person name="Girlanda M."/>
            <person name="Hayes R."/>
            <person name="Keri Z."/>
            <person name="LaButti K."/>
            <person name="Lipzen A."/>
            <person name="Lombard V."/>
            <person name="Magnuson J."/>
            <person name="Maillard F."/>
            <person name="Morin E."/>
            <person name="Murat C."/>
            <person name="Nolan M."/>
            <person name="Ohm R."/>
            <person name="Pangilinan J."/>
            <person name="Pereira M."/>
            <person name="Perotto S."/>
            <person name="Peter M."/>
            <person name="Riley R."/>
            <person name="Sitrit Y."/>
            <person name="Stielow B."/>
            <person name="Szollosi G."/>
            <person name="Zifcakova L."/>
            <person name="Stursova M."/>
            <person name="Spatafora J.W."/>
            <person name="Tedersoo L."/>
            <person name="Vaario L.-M."/>
            <person name="Yamada A."/>
            <person name="Yan M."/>
            <person name="Wang P."/>
            <person name="Xu J."/>
            <person name="Bruns T."/>
            <person name="Baldrian P."/>
            <person name="Vilgalys R."/>
            <person name="Henrissat B."/>
            <person name="Grigoriev I.V."/>
            <person name="Hibbett D."/>
            <person name="Nagy L.G."/>
            <person name="Martin F.M."/>
        </authorList>
    </citation>
    <scope>NUCLEOTIDE SEQUENCE</scope>
    <source>
        <strain evidence="1">BED1</strain>
    </source>
</reference>
<organism evidence="1 2">
    <name type="scientific">Boletus edulis BED1</name>
    <dbReference type="NCBI Taxonomy" id="1328754"/>
    <lineage>
        <taxon>Eukaryota</taxon>
        <taxon>Fungi</taxon>
        <taxon>Dikarya</taxon>
        <taxon>Basidiomycota</taxon>
        <taxon>Agaricomycotina</taxon>
        <taxon>Agaricomycetes</taxon>
        <taxon>Agaricomycetidae</taxon>
        <taxon>Boletales</taxon>
        <taxon>Boletineae</taxon>
        <taxon>Boletaceae</taxon>
        <taxon>Boletoideae</taxon>
        <taxon>Boletus</taxon>
    </lineage>
</organism>